<dbReference type="OMA" id="CLAHFQT"/>
<gene>
    <name evidence="3" type="ORF">M0811_12263</name>
</gene>
<dbReference type="EMBL" id="JAPDFW010000115">
    <property type="protein sequence ID" value="KAJ5068405.1"/>
    <property type="molecule type" value="Genomic_DNA"/>
</dbReference>
<evidence type="ECO:0000259" key="2">
    <source>
        <dbReference type="SMART" id="SM00322"/>
    </source>
</evidence>
<dbReference type="InterPro" id="IPR009210">
    <property type="entry name" value="ASCC1"/>
</dbReference>
<dbReference type="PANTHER" id="PTHR13360">
    <property type="entry name" value="ACTIVATING SIGNAL COINTEGRATOR 1 COMPLEX SUBUNIT 1"/>
    <property type="match status" value="1"/>
</dbReference>
<dbReference type="SUPFAM" id="SSF54791">
    <property type="entry name" value="Eukaryotic type KH-domain (KH-domain type I)"/>
    <property type="match status" value="1"/>
</dbReference>
<dbReference type="GO" id="GO:0006355">
    <property type="term" value="P:regulation of DNA-templated transcription"/>
    <property type="evidence" value="ECO:0007669"/>
    <property type="project" value="TreeGrafter"/>
</dbReference>
<dbReference type="PROSITE" id="PS50084">
    <property type="entry name" value="KH_TYPE_1"/>
    <property type="match status" value="1"/>
</dbReference>
<dbReference type="InterPro" id="IPR004087">
    <property type="entry name" value="KH_dom"/>
</dbReference>
<dbReference type="GO" id="GO:0005634">
    <property type="term" value="C:nucleus"/>
    <property type="evidence" value="ECO:0007669"/>
    <property type="project" value="TreeGrafter"/>
</dbReference>
<keyword evidence="1" id="KW-0694">RNA-binding</keyword>
<dbReference type="AlphaFoldDB" id="A0A9Q0LBU5"/>
<sequence>METNQSELKITIQILNEIIPFIKGKNNKTKKKIEKQTNTKININSQPEYQSLIEIIGNNSNNIEIAKSQIEKIIQNSKNHLRATHFISIPLNNSTIISNMQNLEQKIQSIYQENENTECNFSPTFLQKPEKLHLSLLLFRIVYKEDLEKMKEIFKKINLENLQLKNTKISIEKLGYFSNSENLNKTRIVFAKFAKESNPNSYEKIVQLHNILASTFKEQGFSFDQSQFNPHASIIYPRYDSKSKISTFDSNPIFIQDELRNFQFGEMFLEEIHLSSRFGINPVNGYYHSEEILKL</sequence>
<evidence type="ECO:0000313" key="4">
    <source>
        <dbReference type="Proteomes" id="UP001149090"/>
    </source>
</evidence>
<dbReference type="Gene3D" id="3.30.1370.10">
    <property type="entry name" value="K Homology domain, type 1"/>
    <property type="match status" value="1"/>
</dbReference>
<dbReference type="Proteomes" id="UP001149090">
    <property type="component" value="Unassembled WGS sequence"/>
</dbReference>
<dbReference type="InterPro" id="IPR009097">
    <property type="entry name" value="Cyclic_Pdiesterase"/>
</dbReference>
<dbReference type="InterPro" id="IPR004088">
    <property type="entry name" value="KH_dom_type_1"/>
</dbReference>
<name>A0A9Q0LBU5_ANAIG</name>
<keyword evidence="4" id="KW-1185">Reference proteome</keyword>
<comment type="caution">
    <text evidence="3">The sequence shown here is derived from an EMBL/GenBank/DDBJ whole genome shotgun (WGS) entry which is preliminary data.</text>
</comment>
<dbReference type="Gene3D" id="3.90.1140.10">
    <property type="entry name" value="Cyclic phosphodiesterase"/>
    <property type="match status" value="1"/>
</dbReference>
<reference evidence="3" key="1">
    <citation type="submission" date="2022-10" db="EMBL/GenBank/DDBJ databases">
        <title>Novel sulphate-reducing endosymbionts in the free-living metamonad Anaeramoeba.</title>
        <authorList>
            <person name="Jerlstrom-Hultqvist J."/>
            <person name="Cepicka I."/>
            <person name="Gallot-Lavallee L."/>
            <person name="Salas-Leiva D."/>
            <person name="Curtis B.A."/>
            <person name="Zahonova K."/>
            <person name="Pipaliya S."/>
            <person name="Dacks J."/>
            <person name="Roger A.J."/>
        </authorList>
    </citation>
    <scope>NUCLEOTIDE SEQUENCE</scope>
    <source>
        <strain evidence="3">BMAN</strain>
    </source>
</reference>
<evidence type="ECO:0000313" key="3">
    <source>
        <dbReference type="EMBL" id="KAJ5068405.1"/>
    </source>
</evidence>
<dbReference type="InterPro" id="IPR036612">
    <property type="entry name" value="KH_dom_type_1_sf"/>
</dbReference>
<protein>
    <submittedName>
        <fullName evidence="3">Activating signal cointegrator 1 complex subunit 1</fullName>
    </submittedName>
</protein>
<accession>A0A9Q0LBU5</accession>
<dbReference type="Pfam" id="PF10469">
    <property type="entry name" value="AKAP7_NLS"/>
    <property type="match status" value="1"/>
</dbReference>
<dbReference type="GO" id="GO:0006307">
    <property type="term" value="P:DNA alkylation repair"/>
    <property type="evidence" value="ECO:0007669"/>
    <property type="project" value="InterPro"/>
</dbReference>
<dbReference type="GO" id="GO:0003723">
    <property type="term" value="F:RNA binding"/>
    <property type="evidence" value="ECO:0007669"/>
    <property type="project" value="UniProtKB-UniRule"/>
</dbReference>
<dbReference type="SUPFAM" id="SSF55144">
    <property type="entry name" value="LigT-like"/>
    <property type="match status" value="1"/>
</dbReference>
<dbReference type="SMART" id="SM00322">
    <property type="entry name" value="KH"/>
    <property type="match status" value="1"/>
</dbReference>
<proteinExistence type="predicted"/>
<evidence type="ECO:0000256" key="1">
    <source>
        <dbReference type="PROSITE-ProRule" id="PRU00117"/>
    </source>
</evidence>
<dbReference type="PANTHER" id="PTHR13360:SF1">
    <property type="entry name" value="ACTIVATING SIGNAL COINTEGRATOR 1 COMPLEX SUBUNIT 1"/>
    <property type="match status" value="1"/>
</dbReference>
<organism evidence="3 4">
    <name type="scientific">Anaeramoeba ignava</name>
    <name type="common">Anaerobic marine amoeba</name>
    <dbReference type="NCBI Taxonomy" id="1746090"/>
    <lineage>
        <taxon>Eukaryota</taxon>
        <taxon>Metamonada</taxon>
        <taxon>Anaeramoebidae</taxon>
        <taxon>Anaeramoeba</taxon>
    </lineage>
</organism>
<dbReference type="InterPro" id="IPR019510">
    <property type="entry name" value="AKAP7-like_phosphoesterase"/>
</dbReference>
<feature type="domain" description="K Homology" evidence="2">
    <location>
        <begin position="6"/>
        <end position="75"/>
    </location>
</feature>
<dbReference type="Pfam" id="PF00013">
    <property type="entry name" value="KH_1"/>
    <property type="match status" value="1"/>
</dbReference>
<dbReference type="OrthoDB" id="277832at2759"/>